<dbReference type="InParanoid" id="A0A2P6N3T8"/>
<keyword evidence="2" id="KW-1185">Reference proteome</keyword>
<dbReference type="EMBL" id="MDYQ01000214">
    <property type="protein sequence ID" value="PRP78614.1"/>
    <property type="molecule type" value="Genomic_DNA"/>
</dbReference>
<proteinExistence type="predicted"/>
<dbReference type="AlphaFoldDB" id="A0A2P6N3T8"/>
<protein>
    <submittedName>
        <fullName evidence="1">Uncharacterized protein</fullName>
    </submittedName>
</protein>
<evidence type="ECO:0000313" key="2">
    <source>
        <dbReference type="Proteomes" id="UP000241769"/>
    </source>
</evidence>
<gene>
    <name evidence="1" type="ORF">PROFUN_13467</name>
</gene>
<accession>A0A2P6N3T8</accession>
<organism evidence="1 2">
    <name type="scientific">Planoprotostelium fungivorum</name>
    <dbReference type="NCBI Taxonomy" id="1890364"/>
    <lineage>
        <taxon>Eukaryota</taxon>
        <taxon>Amoebozoa</taxon>
        <taxon>Evosea</taxon>
        <taxon>Variosea</taxon>
        <taxon>Cavosteliida</taxon>
        <taxon>Cavosteliaceae</taxon>
        <taxon>Planoprotostelium</taxon>
    </lineage>
</organism>
<comment type="caution">
    <text evidence="1">The sequence shown here is derived from an EMBL/GenBank/DDBJ whole genome shotgun (WGS) entry which is preliminary data.</text>
</comment>
<sequence length="119" mass="12775">MIWTTISCSLTDHKLSLQSESSRAPPRLELGPPAPEAGILPLNYGAYVRSQITHMRLPQQNRGAPPGLEPGPPAPEAGILPLNYGAKCYASAGGTMQTIAELANIRQRQVDSLQLWDGT</sequence>
<evidence type="ECO:0000313" key="1">
    <source>
        <dbReference type="EMBL" id="PRP78614.1"/>
    </source>
</evidence>
<name>A0A2P6N3T8_9EUKA</name>
<dbReference type="Proteomes" id="UP000241769">
    <property type="component" value="Unassembled WGS sequence"/>
</dbReference>
<reference evidence="1 2" key="1">
    <citation type="journal article" date="2018" name="Genome Biol. Evol.">
        <title>Multiple Roots of Fruiting Body Formation in Amoebozoa.</title>
        <authorList>
            <person name="Hillmann F."/>
            <person name="Forbes G."/>
            <person name="Novohradska S."/>
            <person name="Ferling I."/>
            <person name="Riege K."/>
            <person name="Groth M."/>
            <person name="Westermann M."/>
            <person name="Marz M."/>
            <person name="Spaller T."/>
            <person name="Winckler T."/>
            <person name="Schaap P."/>
            <person name="Glockner G."/>
        </authorList>
    </citation>
    <scope>NUCLEOTIDE SEQUENCE [LARGE SCALE GENOMIC DNA]</scope>
    <source>
        <strain evidence="1 2">Jena</strain>
    </source>
</reference>